<dbReference type="GO" id="GO:0009523">
    <property type="term" value="C:photosystem II"/>
    <property type="evidence" value="ECO:0007669"/>
    <property type="project" value="UniProtKB-KW"/>
</dbReference>
<reference evidence="5 6" key="1">
    <citation type="submission" date="2019-09" db="EMBL/GenBank/DDBJ databases">
        <authorList>
            <person name="Chandra G."/>
            <person name="Truman W A."/>
        </authorList>
    </citation>
    <scope>NUCLEOTIDE SEQUENCE [LARGE SCALE GENOMIC DNA]</scope>
    <source>
        <strain evidence="5">PS704</strain>
    </source>
</reference>
<evidence type="ECO:0000259" key="4">
    <source>
        <dbReference type="Pfam" id="PF14870"/>
    </source>
</evidence>
<evidence type="ECO:0000313" key="5">
    <source>
        <dbReference type="EMBL" id="VVN79068.1"/>
    </source>
</evidence>
<feature type="chain" id="PRO_5023023354" evidence="3">
    <location>
        <begin position="26"/>
        <end position="365"/>
    </location>
</feature>
<dbReference type="Proteomes" id="UP000326557">
    <property type="component" value="Unassembled WGS sequence"/>
</dbReference>
<dbReference type="InterPro" id="IPR028203">
    <property type="entry name" value="PSII_CF48-like_dom"/>
</dbReference>
<feature type="signal peptide" evidence="3">
    <location>
        <begin position="1"/>
        <end position="25"/>
    </location>
</feature>
<evidence type="ECO:0000256" key="3">
    <source>
        <dbReference type="SAM" id="SignalP"/>
    </source>
</evidence>
<feature type="domain" description="Photosynthesis system II assembly factor Ycf48/Hcf136-like" evidence="4">
    <location>
        <begin position="164"/>
        <end position="320"/>
    </location>
</feature>
<feature type="domain" description="Photosynthesis system II assembly factor Ycf48/Hcf136-like" evidence="4">
    <location>
        <begin position="59"/>
        <end position="118"/>
    </location>
</feature>
<evidence type="ECO:0000256" key="2">
    <source>
        <dbReference type="ARBA" id="ARBA00023276"/>
    </source>
</evidence>
<evidence type="ECO:0000313" key="6">
    <source>
        <dbReference type="Proteomes" id="UP000326557"/>
    </source>
</evidence>
<dbReference type="Gene3D" id="2.130.10.10">
    <property type="entry name" value="YVTN repeat-like/Quinoprotein amine dehydrogenase"/>
    <property type="match status" value="2"/>
</dbReference>
<dbReference type="PANTHER" id="PTHR47199:SF2">
    <property type="entry name" value="PHOTOSYSTEM II STABILITY_ASSEMBLY FACTOR HCF136, CHLOROPLASTIC"/>
    <property type="match status" value="1"/>
</dbReference>
<dbReference type="InterPro" id="IPR015943">
    <property type="entry name" value="WD40/YVTN_repeat-like_dom_sf"/>
</dbReference>
<dbReference type="PANTHER" id="PTHR47199">
    <property type="entry name" value="PHOTOSYSTEM II STABILITY/ASSEMBLY FACTOR HCF136, CHLOROPLASTIC"/>
    <property type="match status" value="1"/>
</dbReference>
<dbReference type="GO" id="GO:0015979">
    <property type="term" value="P:photosynthesis"/>
    <property type="evidence" value="ECO:0007669"/>
    <property type="project" value="UniProtKB-KW"/>
</dbReference>
<proteinExistence type="predicted"/>
<keyword evidence="1" id="KW-0602">Photosynthesis</keyword>
<gene>
    <name evidence="5" type="primary">hcf136_1</name>
    <name evidence="5" type="ORF">PS704_00949</name>
</gene>
<dbReference type="SUPFAM" id="SSF110296">
    <property type="entry name" value="Oligoxyloglucan reducing end-specific cellobiohydrolase"/>
    <property type="match status" value="1"/>
</dbReference>
<sequence length="365" mass="38898" precursor="true">MRCNRTIGGYLTCALLLASSWTAQAVVPGPLERPAQFSPYAERAVMVAVTAIANRLVAVGERGIVLLSDDNGVSWRQAKVPVSVTLTSVQFVDVKEGWAVGHGGVLLHSQDGGETWDKQLDGLELAQMLLRASKDRLQSKDGDPDEIDRQIKAAELMVSDGPDKPFLDVYFVNKGTGYIIGAYNLLLRTDDGGLTWQPWQSHINNPSGLHLYSIGGSGSNLYIAGEQGSVFRSDNAGADFVAVQTPYEGSYFDLLVNSNDHLIVSGLRGSAYRSENSGADWTKIDVPSSASITGSVQLKDGTFVLVNQSGQLLLSRDKGSSFQLAPLKQLPPLAGITQSADGSLVVVGMRGVTKISLSSVVGSTQ</sequence>
<protein>
    <submittedName>
        <fullName evidence="5">Ycf48-like protein</fullName>
    </submittedName>
</protein>
<dbReference type="Pfam" id="PF14870">
    <property type="entry name" value="PSII_BNR"/>
    <property type="match status" value="2"/>
</dbReference>
<keyword evidence="2" id="KW-0604">Photosystem II</keyword>
<accession>A0A5E7AI96</accession>
<dbReference type="EMBL" id="CABVHP010000002">
    <property type="protein sequence ID" value="VVN79068.1"/>
    <property type="molecule type" value="Genomic_DNA"/>
</dbReference>
<dbReference type="AlphaFoldDB" id="A0A5E7AI96"/>
<name>A0A5E7AI96_PSEFL</name>
<evidence type="ECO:0000256" key="1">
    <source>
        <dbReference type="ARBA" id="ARBA00022531"/>
    </source>
</evidence>
<dbReference type="RefSeq" id="WP_150636717.1">
    <property type="nucleotide sequence ID" value="NZ_CABVHP010000002.1"/>
</dbReference>
<organism evidence="5 6">
    <name type="scientific">Pseudomonas fluorescens</name>
    <dbReference type="NCBI Taxonomy" id="294"/>
    <lineage>
        <taxon>Bacteria</taxon>
        <taxon>Pseudomonadati</taxon>
        <taxon>Pseudomonadota</taxon>
        <taxon>Gammaproteobacteria</taxon>
        <taxon>Pseudomonadales</taxon>
        <taxon>Pseudomonadaceae</taxon>
        <taxon>Pseudomonas</taxon>
    </lineage>
</organism>
<keyword evidence="3" id="KW-0732">Signal</keyword>
<dbReference type="OrthoDB" id="9813892at2"/>